<evidence type="ECO:0000256" key="1">
    <source>
        <dbReference type="ARBA" id="ARBA00022801"/>
    </source>
</evidence>
<dbReference type="GO" id="GO:0004668">
    <property type="term" value="F:protein-arginine deiminase activity"/>
    <property type="evidence" value="ECO:0007669"/>
    <property type="project" value="InterPro"/>
</dbReference>
<evidence type="ECO:0000313" key="2">
    <source>
        <dbReference type="EMBL" id="AIC10564.1"/>
    </source>
</evidence>
<accession>A0A060H1D3</accession>
<dbReference type="PANTHER" id="PTHR31377">
    <property type="entry name" value="AGMATINE DEIMINASE-RELATED"/>
    <property type="match status" value="1"/>
</dbReference>
<dbReference type="InterPro" id="IPR007466">
    <property type="entry name" value="Peptidyl-Arg-deiminase_porph"/>
</dbReference>
<dbReference type="PATRIC" id="fig|155920.8.peg.2668"/>
<dbReference type="GO" id="GO:0047632">
    <property type="term" value="F:agmatine deiminase activity"/>
    <property type="evidence" value="ECO:0007669"/>
    <property type="project" value="TreeGrafter"/>
</dbReference>
<dbReference type="Gene3D" id="3.75.10.10">
    <property type="entry name" value="L-arginine/glycine Amidinotransferase, Chain A"/>
    <property type="match status" value="1"/>
</dbReference>
<evidence type="ECO:0000313" key="3">
    <source>
        <dbReference type="Proteomes" id="UP000027215"/>
    </source>
</evidence>
<dbReference type="EMBL" id="CP006696">
    <property type="protein sequence ID" value="AIC10564.1"/>
    <property type="molecule type" value="Genomic_DNA"/>
</dbReference>
<organism evidence="2 3">
    <name type="scientific">Xylella fastidiosa subsp. sandyi Ann-1</name>
    <dbReference type="NCBI Taxonomy" id="155920"/>
    <lineage>
        <taxon>Bacteria</taxon>
        <taxon>Pseudomonadati</taxon>
        <taxon>Pseudomonadota</taxon>
        <taxon>Gammaproteobacteria</taxon>
        <taxon>Lysobacterales</taxon>
        <taxon>Lysobacteraceae</taxon>
        <taxon>Xylella</taxon>
    </lineage>
</organism>
<protein>
    <submittedName>
        <fullName evidence="2">Agmatine deiminase</fullName>
    </submittedName>
</protein>
<dbReference type="PANTHER" id="PTHR31377:SF0">
    <property type="entry name" value="AGMATINE DEIMINASE-RELATED"/>
    <property type="match status" value="1"/>
</dbReference>
<dbReference type="KEGG" id="xfs:D934_11385"/>
<dbReference type="Proteomes" id="UP000027215">
    <property type="component" value="Chromosome"/>
</dbReference>
<keyword evidence="1" id="KW-0378">Hydrolase</keyword>
<reference evidence="2 3" key="1">
    <citation type="submission" date="2013-08" db="EMBL/GenBank/DDBJ databases">
        <authorList>
            <person name="Stouthamer R."/>
            <person name="Nunney L."/>
        </authorList>
    </citation>
    <scope>NUCLEOTIDE SEQUENCE [LARGE SCALE GENOMIC DNA]</scope>
    <source>
        <strain evidence="3">ann-1</strain>
    </source>
</reference>
<proteinExistence type="predicted"/>
<dbReference type="GO" id="GO:0009446">
    <property type="term" value="P:putrescine biosynthetic process"/>
    <property type="evidence" value="ECO:0007669"/>
    <property type="project" value="InterPro"/>
</dbReference>
<gene>
    <name evidence="2" type="ORF">D934_11385</name>
</gene>
<name>A0A060H1D3_XYLFS</name>
<sequence>MADIIPTAWQPFKSETPLTTFPFRFPAEWEPQSAILIAWPHANTDWSAHLADVEETYIALVAAITRFQMVIICVLDDDLQTYTEARLRSASVAMQQVRFTVASYNDTWLRDSGPITLIGINGDFRLLDFRFTGWGGKFEAKADDQLVSALHANGLFKNTQMHSINFALEGGAIETDGAGTLLTTWRCLHERHPQRTRTTLDANLTAWLAQNRVLWLEHGYLEGDDTDAHIDTLARFASTDSIVYQSCDNTTDSHYAELQAMANELTALRTTEGRPYRLFPLPWTKPILDQDRRLPASYANFLIIEGAVLMPTYDDPADTIAQSVLAEAFPTREIVPVPCRPLIWQNGSLHCITMQIPAGLLAT</sequence>
<dbReference type="HOGENOM" id="CLU_037682_0_0_6"/>
<dbReference type="SUPFAM" id="SSF55909">
    <property type="entry name" value="Pentein"/>
    <property type="match status" value="1"/>
</dbReference>
<dbReference type="Pfam" id="PF04371">
    <property type="entry name" value="PAD_porph"/>
    <property type="match status" value="1"/>
</dbReference>
<dbReference type="AlphaFoldDB" id="A0A060H1D3"/>
<dbReference type="RefSeq" id="WP_020852199.1">
    <property type="nucleotide sequence ID" value="NZ_CP006696.1"/>
</dbReference>